<feature type="region of interest" description="Disordered" evidence="1">
    <location>
        <begin position="23"/>
        <end position="48"/>
    </location>
</feature>
<comment type="caution">
    <text evidence="2">The sequence shown here is derived from an EMBL/GenBank/DDBJ whole genome shotgun (WGS) entry which is preliminary data.</text>
</comment>
<evidence type="ECO:0000313" key="2">
    <source>
        <dbReference type="EMBL" id="GAA4792658.1"/>
    </source>
</evidence>
<dbReference type="RefSeq" id="WP_345416185.1">
    <property type="nucleotide sequence ID" value="NZ_BAABHO010000022.1"/>
</dbReference>
<reference evidence="3" key="1">
    <citation type="journal article" date="2019" name="Int. J. Syst. Evol. Microbiol.">
        <title>The Global Catalogue of Microorganisms (GCM) 10K type strain sequencing project: providing services to taxonomists for standard genome sequencing and annotation.</title>
        <authorList>
            <consortium name="The Broad Institute Genomics Platform"/>
            <consortium name="The Broad Institute Genome Sequencing Center for Infectious Disease"/>
            <person name="Wu L."/>
            <person name="Ma J."/>
        </authorList>
    </citation>
    <scope>NUCLEOTIDE SEQUENCE [LARGE SCALE GENOMIC DNA]</scope>
    <source>
        <strain evidence="3">JCM 17979</strain>
    </source>
</reference>
<dbReference type="EMBL" id="BAABHO010000022">
    <property type="protein sequence ID" value="GAA4792658.1"/>
    <property type="molecule type" value="Genomic_DNA"/>
</dbReference>
<evidence type="ECO:0000256" key="1">
    <source>
        <dbReference type="SAM" id="MobiDB-lite"/>
    </source>
</evidence>
<protein>
    <submittedName>
        <fullName evidence="2">Uncharacterized protein</fullName>
    </submittedName>
</protein>
<organism evidence="2 3">
    <name type="scientific">Actinomycetospora chlora</name>
    <dbReference type="NCBI Taxonomy" id="663608"/>
    <lineage>
        <taxon>Bacteria</taxon>
        <taxon>Bacillati</taxon>
        <taxon>Actinomycetota</taxon>
        <taxon>Actinomycetes</taxon>
        <taxon>Pseudonocardiales</taxon>
        <taxon>Pseudonocardiaceae</taxon>
        <taxon>Actinomycetospora</taxon>
    </lineage>
</organism>
<dbReference type="Proteomes" id="UP001500928">
    <property type="component" value="Unassembled WGS sequence"/>
</dbReference>
<gene>
    <name evidence="2" type="ORF">GCM10023200_30200</name>
</gene>
<sequence length="88" mass="9615">MLTTLAVLAALAVGVLLVARYGADSRGTGDPTGRDPAWPSGPAREHTPREDLAVVRAWLAQRRCWELLDRSLRPWESPAPQRTGRSLA</sequence>
<accession>A0ABP9BAB8</accession>
<evidence type="ECO:0000313" key="3">
    <source>
        <dbReference type="Proteomes" id="UP001500928"/>
    </source>
</evidence>
<name>A0ABP9BAB8_9PSEU</name>
<proteinExistence type="predicted"/>
<keyword evidence="3" id="KW-1185">Reference proteome</keyword>